<dbReference type="PANTHER" id="PTHR42760">
    <property type="entry name" value="SHORT-CHAIN DEHYDROGENASES/REDUCTASES FAMILY MEMBER"/>
    <property type="match status" value="1"/>
</dbReference>
<dbReference type="EMBL" id="JAHBCL010000037">
    <property type="protein sequence ID" value="MBS7528326.1"/>
    <property type="molecule type" value="Genomic_DNA"/>
</dbReference>
<dbReference type="CDD" id="cd05233">
    <property type="entry name" value="SDR_c"/>
    <property type="match status" value="1"/>
</dbReference>
<organism evidence="2 3">
    <name type="scientific">Fusibacter paucivorans</name>
    <dbReference type="NCBI Taxonomy" id="76009"/>
    <lineage>
        <taxon>Bacteria</taxon>
        <taxon>Bacillati</taxon>
        <taxon>Bacillota</taxon>
        <taxon>Clostridia</taxon>
        <taxon>Eubacteriales</taxon>
        <taxon>Eubacteriales Family XII. Incertae Sedis</taxon>
        <taxon>Fusibacter</taxon>
    </lineage>
</organism>
<dbReference type="InterPro" id="IPR002347">
    <property type="entry name" value="SDR_fam"/>
</dbReference>
<dbReference type="RefSeq" id="WP_213238186.1">
    <property type="nucleotide sequence ID" value="NZ_JAHBCL010000037.1"/>
</dbReference>
<proteinExistence type="inferred from homology"/>
<reference evidence="2 3" key="1">
    <citation type="submission" date="2021-05" db="EMBL/GenBank/DDBJ databases">
        <title>Fusibacter ferrireducens sp. nov., an anaerobic, sulfur- and Fe-reducing bacterium isolated from the mangrove sediment.</title>
        <authorList>
            <person name="Qiu D."/>
        </authorList>
    </citation>
    <scope>NUCLEOTIDE SEQUENCE [LARGE SCALE GENOMIC DNA]</scope>
    <source>
        <strain evidence="2 3">DSM 12116</strain>
    </source>
</reference>
<dbReference type="Gene3D" id="3.40.50.720">
    <property type="entry name" value="NAD(P)-binding Rossmann-like Domain"/>
    <property type="match status" value="1"/>
</dbReference>
<evidence type="ECO:0000313" key="3">
    <source>
        <dbReference type="Proteomes" id="UP000746471"/>
    </source>
</evidence>
<sequence length="299" mass="32388">MALNHDDKEKAFNEIETKNSERPVKNVCVITGGGSGMGLATAKVMGESHYIIISGRTVSKLEHAIDELKLMGIEAEAFPCDVSKREDVVALAHRAMAIGDVEVVIHAAGMSPTMADAQKIMAVNALGTIHVNEIFYDVMSEGGCLIDVSSMSAYFMPKAILPMKAFKLSRVDKKLFMAKMMKRVNLFPKKMRSQIAYGMSKAFVVWYAKTDAGKFGERHLRVLSISPGSFETPMGDAEKDNLQEYIESSALKRLGDVEEIAFLMAACADKRAGYLTGVDILCDGGCVASGVGSIKAKLS</sequence>
<evidence type="ECO:0000313" key="2">
    <source>
        <dbReference type="EMBL" id="MBS7528326.1"/>
    </source>
</evidence>
<comment type="caution">
    <text evidence="2">The sequence shown here is derived from an EMBL/GenBank/DDBJ whole genome shotgun (WGS) entry which is preliminary data.</text>
</comment>
<dbReference type="Pfam" id="PF00106">
    <property type="entry name" value="adh_short"/>
    <property type="match status" value="1"/>
</dbReference>
<evidence type="ECO:0000256" key="1">
    <source>
        <dbReference type="ARBA" id="ARBA00006484"/>
    </source>
</evidence>
<keyword evidence="3" id="KW-1185">Reference proteome</keyword>
<dbReference type="Pfam" id="PF13561">
    <property type="entry name" value="adh_short_C2"/>
    <property type="match status" value="1"/>
</dbReference>
<dbReference type="PRINTS" id="PR00081">
    <property type="entry name" value="GDHRDH"/>
</dbReference>
<dbReference type="Proteomes" id="UP000746471">
    <property type="component" value="Unassembled WGS sequence"/>
</dbReference>
<protein>
    <submittedName>
        <fullName evidence="2">SDR family oxidoreductase</fullName>
    </submittedName>
</protein>
<comment type="similarity">
    <text evidence="1">Belongs to the short-chain dehydrogenases/reductases (SDR) family.</text>
</comment>
<dbReference type="InterPro" id="IPR036291">
    <property type="entry name" value="NAD(P)-bd_dom_sf"/>
</dbReference>
<dbReference type="SUPFAM" id="SSF51735">
    <property type="entry name" value="NAD(P)-binding Rossmann-fold domains"/>
    <property type="match status" value="1"/>
</dbReference>
<name>A0ABS5PTB7_9FIRM</name>
<accession>A0ABS5PTB7</accession>
<gene>
    <name evidence="2" type="ORF">KHM83_16675</name>
</gene>